<proteinExistence type="predicted"/>
<evidence type="ECO:0000313" key="2">
    <source>
        <dbReference type="Proteomes" id="UP000811282"/>
    </source>
</evidence>
<name>A0ABS5YDU8_9GAMM</name>
<protein>
    <recommendedName>
        <fullName evidence="3">AsmA family protein</fullName>
    </recommendedName>
</protein>
<dbReference type="Proteomes" id="UP000811282">
    <property type="component" value="Unassembled WGS sequence"/>
</dbReference>
<evidence type="ECO:0008006" key="3">
    <source>
        <dbReference type="Google" id="ProtNLM"/>
    </source>
</evidence>
<comment type="caution">
    <text evidence="1">The sequence shown here is derived from an EMBL/GenBank/DDBJ whole genome shotgun (WGS) entry which is preliminary data.</text>
</comment>
<evidence type="ECO:0000313" key="1">
    <source>
        <dbReference type="EMBL" id="MBT9433205.1"/>
    </source>
</evidence>
<reference evidence="1 2" key="1">
    <citation type="journal article" date="2021" name="Genome Biol. Evol.">
        <title>The evolution of interdependence in a four-way mealybug symbiosis.</title>
        <authorList>
            <person name="Garber A.I."/>
            <person name="Kupper M."/>
            <person name="Laetsch D.R."/>
            <person name="Weldon S.R."/>
            <person name="Ladinsky M.S."/>
            <person name="Bjorkman P.J."/>
            <person name="McCutcheon J.P."/>
        </authorList>
    </citation>
    <scope>NUCLEOTIDE SEQUENCE [LARGE SCALE GENOMIC DNA]</scope>
    <source>
        <strain evidence="1">SOD</strain>
    </source>
</reference>
<sequence>MAVRDTGVGGGDGADADRLARLGVSARLNVLTQGLHGRANAVLNIGHGTLRLTDNRLPFRLNGKVNDNNLSLDSAIPVELRGDVTAPYLALLPGALLRLVGGVSDVLDIDTARLPLAGIQLSSAGINGRLQAILQARMGDSGRFTLHLDGKAVNFWPDAGDWRWRLWGDGELKPFGARWRIAGRGAWQDQVLRLNEAQGEMDRFRYGLIDARAPRLRLTTPMEWRRGTDHPALAGALEMT</sequence>
<dbReference type="RefSeq" id="WP_215670841.1">
    <property type="nucleotide sequence ID" value="NZ_JAFJYC010000002.1"/>
</dbReference>
<gene>
    <name evidence="1" type="ORF">JZM24_15750</name>
</gene>
<accession>A0ABS5YDU8</accession>
<organism evidence="1 2">
    <name type="scientific">Candidatus Sodalis endolongispinus</name>
    <dbReference type="NCBI Taxonomy" id="2812662"/>
    <lineage>
        <taxon>Bacteria</taxon>
        <taxon>Pseudomonadati</taxon>
        <taxon>Pseudomonadota</taxon>
        <taxon>Gammaproteobacteria</taxon>
        <taxon>Enterobacterales</taxon>
        <taxon>Bruguierivoracaceae</taxon>
        <taxon>Sodalis</taxon>
    </lineage>
</organism>
<keyword evidence="2" id="KW-1185">Reference proteome</keyword>
<dbReference type="EMBL" id="JAFJYC010000002">
    <property type="protein sequence ID" value="MBT9433205.1"/>
    <property type="molecule type" value="Genomic_DNA"/>
</dbReference>
<dbReference type="InterPro" id="IPR021730">
    <property type="entry name" value="YdbH"/>
</dbReference>
<dbReference type="Pfam" id="PF11739">
    <property type="entry name" value="YdbH-like"/>
    <property type="match status" value="1"/>
</dbReference>